<proteinExistence type="predicted"/>
<accession>A0A329EKL3</accession>
<protein>
    <submittedName>
        <fullName evidence="1">Uncharacterized protein</fullName>
    </submittedName>
</protein>
<evidence type="ECO:0000313" key="1">
    <source>
        <dbReference type="EMBL" id="RAS64367.1"/>
    </source>
</evidence>
<gene>
    <name evidence="1" type="ORF">DET48_110153</name>
</gene>
<dbReference type="AlphaFoldDB" id="A0A329EKL3"/>
<comment type="caution">
    <text evidence="1">The sequence shown here is derived from an EMBL/GenBank/DDBJ whole genome shotgun (WGS) entry which is preliminary data.</text>
</comment>
<dbReference type="Proteomes" id="UP000248729">
    <property type="component" value="Unassembled WGS sequence"/>
</dbReference>
<name>A0A329EKL3_VIBDI</name>
<evidence type="ECO:0000313" key="2">
    <source>
        <dbReference type="Proteomes" id="UP000248729"/>
    </source>
</evidence>
<sequence length="154" mass="18220">MNSKTNRIIFHTIRLQIYWRLHSFTKNYLFAFIRAHQQSSIYSTESHLPRERHSLPVVIGTQPHSLMPIQYIERLSDHSEYTKLFMPIIMREDNDVHEVLSPFLFLALTCLINVFSNQTPSRHQRISPTSPLKITARTKRVMATNEDYSPYAFR</sequence>
<organism evidence="1 2">
    <name type="scientific">Vibrio diazotrophicus</name>
    <dbReference type="NCBI Taxonomy" id="685"/>
    <lineage>
        <taxon>Bacteria</taxon>
        <taxon>Pseudomonadati</taxon>
        <taxon>Pseudomonadota</taxon>
        <taxon>Gammaproteobacteria</taxon>
        <taxon>Vibrionales</taxon>
        <taxon>Vibrionaceae</taxon>
        <taxon>Vibrio</taxon>
    </lineage>
</organism>
<dbReference type="EMBL" id="QLTR01000010">
    <property type="protein sequence ID" value="RAS64367.1"/>
    <property type="molecule type" value="Genomic_DNA"/>
</dbReference>
<reference evidence="1 2" key="1">
    <citation type="submission" date="2018-06" db="EMBL/GenBank/DDBJ databases">
        <title>Freshwater and sediment microbial communities from various areas in North America, analyzing microbe dynamics in response to fracking.</title>
        <authorList>
            <person name="Lamendella R."/>
        </authorList>
    </citation>
    <scope>NUCLEOTIDE SEQUENCE [LARGE SCALE GENOMIC DNA]</scope>
    <source>
        <strain evidence="1 2">99A</strain>
    </source>
</reference>